<dbReference type="EMBL" id="MU167304">
    <property type="protein sequence ID" value="KAG0144050.1"/>
    <property type="molecule type" value="Genomic_DNA"/>
</dbReference>
<dbReference type="GO" id="GO:0006508">
    <property type="term" value="P:proteolysis"/>
    <property type="evidence" value="ECO:0007669"/>
    <property type="project" value="UniProtKB-KW"/>
</dbReference>
<evidence type="ECO:0000256" key="5">
    <source>
        <dbReference type="ARBA" id="ARBA00023180"/>
    </source>
</evidence>
<reference evidence="7" key="1">
    <citation type="submission" date="2013-11" db="EMBL/GenBank/DDBJ databases">
        <title>Genome sequence of the fusiform rust pathogen reveals effectors for host alternation and coevolution with pine.</title>
        <authorList>
            <consortium name="DOE Joint Genome Institute"/>
            <person name="Smith K."/>
            <person name="Pendleton A."/>
            <person name="Kubisiak T."/>
            <person name="Anderson C."/>
            <person name="Salamov A."/>
            <person name="Aerts A."/>
            <person name="Riley R."/>
            <person name="Clum A."/>
            <person name="Lindquist E."/>
            <person name="Ence D."/>
            <person name="Campbell M."/>
            <person name="Kronenberg Z."/>
            <person name="Feau N."/>
            <person name="Dhillon B."/>
            <person name="Hamelin R."/>
            <person name="Burleigh J."/>
            <person name="Smith J."/>
            <person name="Yandell M."/>
            <person name="Nelson C."/>
            <person name="Grigoriev I."/>
            <person name="Davis J."/>
        </authorList>
    </citation>
    <scope>NUCLEOTIDE SEQUENCE</scope>
    <source>
        <strain evidence="7">G11</strain>
    </source>
</reference>
<dbReference type="OrthoDB" id="2130629at2759"/>
<evidence type="ECO:0000256" key="2">
    <source>
        <dbReference type="ARBA" id="ARBA00022670"/>
    </source>
</evidence>
<dbReference type="SUPFAM" id="SSF53474">
    <property type="entry name" value="alpha/beta-Hydrolases"/>
    <property type="match status" value="1"/>
</dbReference>
<keyword evidence="3 6" id="KW-0732">Signal</keyword>
<evidence type="ECO:0000256" key="1">
    <source>
        <dbReference type="ARBA" id="ARBA00011079"/>
    </source>
</evidence>
<keyword evidence="8" id="KW-1185">Reference proteome</keyword>
<dbReference type="AlphaFoldDB" id="A0A9P6NI39"/>
<keyword evidence="2" id="KW-0645">Protease</keyword>
<sequence>MASMGTFLILLSLSLRAVQPLTPLSPSPVFSLGRAHHRHQDHHERPLIFQTDLHNPSHNQLNNNYPAYNFTQLITHRPTSLVNNTFNQRFWFDASHYETGGPVILLDGGETTGEDRLPFLDHGILAIIAKATNGIGIILEHRYYGRSFPFQDLSVDSLQYLNTRESLDDSAYFAKNLCLPAFEHLNLTAPHTPWIYYGGSYAGAKAAFMMKLYPDLIWGSLASSAVVHAQVDFWQYYEPIRLHAPQHCIKPLIAITKAIDHVLMSGNRETVGMLKELFGLANVTDDRDFVNTLASPLGSWQEQNWDPEVGGHKFERFCEALRDRPKNSSFEEDVLPVSFLTALGGHAFSLNSFLGYVAYIRSTVATDCLPLKAQDECFGTSDSERHRAVGLDQSWRSWMWQVCTEWGFFQGAPPIEVEESLVSRLIDLDYSSRVCRFAFGSAIPRWPNVSMINQYGDFDLTATRLAYIDGSYDPWLYATPHSPTRKQIGKGKEHWLIKGGVHHWDENGAGDAEPSNIRMVHEAEVRWVKNWLEAFPYSS</sequence>
<evidence type="ECO:0000256" key="4">
    <source>
        <dbReference type="ARBA" id="ARBA00022801"/>
    </source>
</evidence>
<dbReference type="Gene3D" id="3.40.50.1820">
    <property type="entry name" value="alpha/beta hydrolase"/>
    <property type="match status" value="2"/>
</dbReference>
<feature type="chain" id="PRO_5040266640" description="Serine carboxypeptidase" evidence="6">
    <location>
        <begin position="21"/>
        <end position="539"/>
    </location>
</feature>
<comment type="similarity">
    <text evidence="1">Belongs to the peptidase S28 family.</text>
</comment>
<dbReference type="PANTHER" id="PTHR11010:SF117">
    <property type="entry name" value="SERINE PROTEASE 16"/>
    <property type="match status" value="1"/>
</dbReference>
<evidence type="ECO:0000256" key="3">
    <source>
        <dbReference type="ARBA" id="ARBA00022729"/>
    </source>
</evidence>
<dbReference type="PANTHER" id="PTHR11010">
    <property type="entry name" value="PROTEASE S28 PRO-X CARBOXYPEPTIDASE-RELATED"/>
    <property type="match status" value="1"/>
</dbReference>
<dbReference type="InterPro" id="IPR029058">
    <property type="entry name" value="AB_hydrolase_fold"/>
</dbReference>
<gene>
    <name evidence="7" type="ORF">CROQUDRAFT_660484</name>
</gene>
<evidence type="ECO:0000313" key="7">
    <source>
        <dbReference type="EMBL" id="KAG0144050.1"/>
    </source>
</evidence>
<keyword evidence="4" id="KW-0378">Hydrolase</keyword>
<organism evidence="7 8">
    <name type="scientific">Cronartium quercuum f. sp. fusiforme G11</name>
    <dbReference type="NCBI Taxonomy" id="708437"/>
    <lineage>
        <taxon>Eukaryota</taxon>
        <taxon>Fungi</taxon>
        <taxon>Dikarya</taxon>
        <taxon>Basidiomycota</taxon>
        <taxon>Pucciniomycotina</taxon>
        <taxon>Pucciniomycetes</taxon>
        <taxon>Pucciniales</taxon>
        <taxon>Coleosporiaceae</taxon>
        <taxon>Cronartium</taxon>
    </lineage>
</organism>
<dbReference type="GO" id="GO:0008239">
    <property type="term" value="F:dipeptidyl-peptidase activity"/>
    <property type="evidence" value="ECO:0007669"/>
    <property type="project" value="TreeGrafter"/>
</dbReference>
<proteinExistence type="inferred from homology"/>
<evidence type="ECO:0000256" key="6">
    <source>
        <dbReference type="SAM" id="SignalP"/>
    </source>
</evidence>
<evidence type="ECO:0000313" key="8">
    <source>
        <dbReference type="Proteomes" id="UP000886653"/>
    </source>
</evidence>
<dbReference type="Pfam" id="PF05577">
    <property type="entry name" value="Peptidase_S28"/>
    <property type="match status" value="2"/>
</dbReference>
<keyword evidence="5" id="KW-0325">Glycoprotein</keyword>
<dbReference type="InterPro" id="IPR008758">
    <property type="entry name" value="Peptidase_S28"/>
</dbReference>
<protein>
    <recommendedName>
        <fullName evidence="9">Serine carboxypeptidase</fullName>
    </recommendedName>
</protein>
<evidence type="ECO:0008006" key="9">
    <source>
        <dbReference type="Google" id="ProtNLM"/>
    </source>
</evidence>
<dbReference type="GO" id="GO:0070008">
    <property type="term" value="F:serine-type exopeptidase activity"/>
    <property type="evidence" value="ECO:0007669"/>
    <property type="project" value="InterPro"/>
</dbReference>
<accession>A0A9P6NI39</accession>
<dbReference type="Proteomes" id="UP000886653">
    <property type="component" value="Unassembled WGS sequence"/>
</dbReference>
<comment type="caution">
    <text evidence="7">The sequence shown here is derived from an EMBL/GenBank/DDBJ whole genome shotgun (WGS) entry which is preliminary data.</text>
</comment>
<name>A0A9P6NI39_9BASI</name>
<feature type="signal peptide" evidence="6">
    <location>
        <begin position="1"/>
        <end position="20"/>
    </location>
</feature>